<organism evidence="3 4">
    <name type="scientific">Pelosinus baikalensis</name>
    <dbReference type="NCBI Taxonomy" id="2892015"/>
    <lineage>
        <taxon>Bacteria</taxon>
        <taxon>Bacillati</taxon>
        <taxon>Bacillota</taxon>
        <taxon>Negativicutes</taxon>
        <taxon>Selenomonadales</taxon>
        <taxon>Sporomusaceae</taxon>
        <taxon>Pelosinus</taxon>
    </lineage>
</organism>
<evidence type="ECO:0000313" key="4">
    <source>
        <dbReference type="Proteomes" id="UP001165492"/>
    </source>
</evidence>
<protein>
    <submittedName>
        <fullName evidence="3">Helix-turn-helix transcriptional regulator</fullName>
    </submittedName>
</protein>
<dbReference type="Pfam" id="PF01381">
    <property type="entry name" value="HTH_3"/>
    <property type="match status" value="1"/>
</dbReference>
<dbReference type="RefSeq" id="WP_229536377.1">
    <property type="nucleotide sequence ID" value="NZ_JAJHJB010000032.1"/>
</dbReference>
<dbReference type="EMBL" id="JAJHJB010000032">
    <property type="protein sequence ID" value="MCC5467365.1"/>
    <property type="molecule type" value="Genomic_DNA"/>
</dbReference>
<dbReference type="InterPro" id="IPR010982">
    <property type="entry name" value="Lambda_DNA-bd_dom_sf"/>
</dbReference>
<dbReference type="PANTHER" id="PTHR46558">
    <property type="entry name" value="TRACRIPTIONAL REGULATORY PROTEIN-RELATED-RELATED"/>
    <property type="match status" value="1"/>
</dbReference>
<comment type="caution">
    <text evidence="3">The sequence shown here is derived from an EMBL/GenBank/DDBJ whole genome shotgun (WGS) entry which is preliminary data.</text>
</comment>
<name>A0ABS8HWE8_9FIRM</name>
<reference evidence="3" key="1">
    <citation type="submission" date="2021-11" db="EMBL/GenBank/DDBJ databases">
        <title>Description of a new species Pelosinus isolated from the bottom sediments of Lake Baikal.</title>
        <authorList>
            <person name="Zakharyuk A."/>
        </authorList>
    </citation>
    <scope>NUCLEOTIDE SEQUENCE</scope>
    <source>
        <strain evidence="3">Bkl1</strain>
    </source>
</reference>
<keyword evidence="4" id="KW-1185">Reference proteome</keyword>
<dbReference type="PROSITE" id="PS50943">
    <property type="entry name" value="HTH_CROC1"/>
    <property type="match status" value="1"/>
</dbReference>
<proteinExistence type="predicted"/>
<accession>A0ABS8HWE8</accession>
<dbReference type="PANTHER" id="PTHR46558:SF11">
    <property type="entry name" value="HTH-TYPE TRANSCRIPTIONAL REGULATOR XRE"/>
    <property type="match status" value="1"/>
</dbReference>
<dbReference type="Gene3D" id="1.10.260.40">
    <property type="entry name" value="lambda repressor-like DNA-binding domains"/>
    <property type="match status" value="1"/>
</dbReference>
<keyword evidence="1" id="KW-0238">DNA-binding</keyword>
<feature type="domain" description="HTH cro/C1-type" evidence="2">
    <location>
        <begin position="12"/>
        <end position="66"/>
    </location>
</feature>
<dbReference type="CDD" id="cd00093">
    <property type="entry name" value="HTH_XRE"/>
    <property type="match status" value="1"/>
</dbReference>
<evidence type="ECO:0000256" key="1">
    <source>
        <dbReference type="ARBA" id="ARBA00023125"/>
    </source>
</evidence>
<dbReference type="InterPro" id="IPR001387">
    <property type="entry name" value="Cro/C1-type_HTH"/>
</dbReference>
<evidence type="ECO:0000259" key="2">
    <source>
        <dbReference type="PROSITE" id="PS50943"/>
    </source>
</evidence>
<sequence length="128" mass="14694">MAVNKIAFGSKIIELRESKGLTRYELANILKIEYPSLSKYETDARTPSPELIKKMAEYFEVSIDFFYNHLTPKAEGNPKDLQKILAQHGLTFEGSPLTDEDKQAILDIVELKIYKRAKELTNRKTKES</sequence>
<dbReference type="Proteomes" id="UP001165492">
    <property type="component" value="Unassembled WGS sequence"/>
</dbReference>
<gene>
    <name evidence="3" type="ORF">LMF89_18690</name>
</gene>
<dbReference type="SUPFAM" id="SSF47413">
    <property type="entry name" value="lambda repressor-like DNA-binding domains"/>
    <property type="match status" value="1"/>
</dbReference>
<evidence type="ECO:0000313" key="3">
    <source>
        <dbReference type="EMBL" id="MCC5467365.1"/>
    </source>
</evidence>
<dbReference type="SMART" id="SM00530">
    <property type="entry name" value="HTH_XRE"/>
    <property type="match status" value="1"/>
</dbReference>